<dbReference type="SUPFAM" id="SSF46785">
    <property type="entry name" value="Winged helix' DNA-binding domain"/>
    <property type="match status" value="1"/>
</dbReference>
<dbReference type="Pfam" id="PF00392">
    <property type="entry name" value="GntR"/>
    <property type="match status" value="1"/>
</dbReference>
<evidence type="ECO:0000256" key="2">
    <source>
        <dbReference type="ARBA" id="ARBA00023125"/>
    </source>
</evidence>
<sequence>MAQQPPSSFRRPSLGQEVTQHLKRQVVIGELRPGHRLVEERLAHDLGISRTPVREALHRLEQEGMLSKRPRGGYEVRPLTPEEVSDALGVRSALEGYAAELASRQAPEGAVDKLEANVDDFEKALDQEDEERLVEFNSQFHLLLCEASGSPLLLRLLGELQETVERISRAIISNMDAGKWSTEDHRAIIAAIKAGDGAKAHRLAREHVAHGADWIVSRMIDQELEL</sequence>
<organism evidence="5 6">
    <name type="scientific">Desulfoferula mesophila</name>
    <dbReference type="NCBI Taxonomy" id="3058419"/>
    <lineage>
        <taxon>Bacteria</taxon>
        <taxon>Pseudomonadati</taxon>
        <taxon>Thermodesulfobacteriota</taxon>
        <taxon>Desulfarculia</taxon>
        <taxon>Desulfarculales</taxon>
        <taxon>Desulfarculaceae</taxon>
        <taxon>Desulfoferula</taxon>
    </lineage>
</organism>
<dbReference type="InterPro" id="IPR008920">
    <property type="entry name" value="TF_FadR/GntR_C"/>
</dbReference>
<dbReference type="InterPro" id="IPR036390">
    <property type="entry name" value="WH_DNA-bd_sf"/>
</dbReference>
<evidence type="ECO:0000256" key="1">
    <source>
        <dbReference type="ARBA" id="ARBA00023015"/>
    </source>
</evidence>
<dbReference type="CDD" id="cd07377">
    <property type="entry name" value="WHTH_GntR"/>
    <property type="match status" value="1"/>
</dbReference>
<dbReference type="InterPro" id="IPR000524">
    <property type="entry name" value="Tscrpt_reg_HTH_GntR"/>
</dbReference>
<gene>
    <name evidence="5" type="ORF">FAK_21130</name>
</gene>
<dbReference type="InterPro" id="IPR036388">
    <property type="entry name" value="WH-like_DNA-bd_sf"/>
</dbReference>
<dbReference type="Proteomes" id="UP001366166">
    <property type="component" value="Chromosome"/>
</dbReference>
<reference evidence="6" key="1">
    <citation type="journal article" date="2023" name="Arch. Microbiol.">
        <title>Desulfoferula mesophilus gen. nov. sp. nov., a mesophilic sulfate-reducing bacterium isolated from a brackish lake sediment.</title>
        <authorList>
            <person name="Watanabe T."/>
            <person name="Yabe T."/>
            <person name="Tsuji J.M."/>
            <person name="Fukui M."/>
        </authorList>
    </citation>
    <scope>NUCLEOTIDE SEQUENCE [LARGE SCALE GENOMIC DNA]</scope>
    <source>
        <strain evidence="6">12FAK</strain>
    </source>
</reference>
<dbReference type="KEGG" id="dmp:FAK_21130"/>
<feature type="domain" description="HTH gntR-type" evidence="4">
    <location>
        <begin position="12"/>
        <end position="79"/>
    </location>
</feature>
<evidence type="ECO:0000313" key="6">
    <source>
        <dbReference type="Proteomes" id="UP001366166"/>
    </source>
</evidence>
<dbReference type="InterPro" id="IPR011711">
    <property type="entry name" value="GntR_C"/>
</dbReference>
<name>A0AAU9F150_9BACT</name>
<dbReference type="Pfam" id="PF07729">
    <property type="entry name" value="FCD"/>
    <property type="match status" value="1"/>
</dbReference>
<accession>A0AAU9F150</accession>
<keyword evidence="3" id="KW-0804">Transcription</keyword>
<dbReference type="AlphaFoldDB" id="A0AAU9F150"/>
<dbReference type="GO" id="GO:0003677">
    <property type="term" value="F:DNA binding"/>
    <property type="evidence" value="ECO:0007669"/>
    <property type="project" value="UniProtKB-KW"/>
</dbReference>
<protein>
    <submittedName>
        <fullName evidence="5">GntR family transcriptional regulator</fullName>
    </submittedName>
</protein>
<dbReference type="PROSITE" id="PS50949">
    <property type="entry name" value="HTH_GNTR"/>
    <property type="match status" value="1"/>
</dbReference>
<dbReference type="EMBL" id="AP028679">
    <property type="protein sequence ID" value="BEQ15047.1"/>
    <property type="molecule type" value="Genomic_DNA"/>
</dbReference>
<keyword evidence="2" id="KW-0238">DNA-binding</keyword>
<dbReference type="Gene3D" id="1.10.10.10">
    <property type="entry name" value="Winged helix-like DNA-binding domain superfamily/Winged helix DNA-binding domain"/>
    <property type="match status" value="1"/>
</dbReference>
<dbReference type="SMART" id="SM00345">
    <property type="entry name" value="HTH_GNTR"/>
    <property type="match status" value="1"/>
</dbReference>
<dbReference type="PANTHER" id="PTHR43537:SF49">
    <property type="entry name" value="TRANSCRIPTIONAL REGULATORY PROTEIN"/>
    <property type="match status" value="1"/>
</dbReference>
<evidence type="ECO:0000259" key="4">
    <source>
        <dbReference type="PROSITE" id="PS50949"/>
    </source>
</evidence>
<dbReference type="RefSeq" id="WP_338598908.1">
    <property type="nucleotide sequence ID" value="NZ_AP028679.1"/>
</dbReference>
<evidence type="ECO:0000256" key="3">
    <source>
        <dbReference type="ARBA" id="ARBA00023163"/>
    </source>
</evidence>
<proteinExistence type="predicted"/>
<keyword evidence="1" id="KW-0805">Transcription regulation</keyword>
<dbReference type="Gene3D" id="1.20.120.530">
    <property type="entry name" value="GntR ligand-binding domain-like"/>
    <property type="match status" value="1"/>
</dbReference>
<keyword evidence="6" id="KW-1185">Reference proteome</keyword>
<dbReference type="PRINTS" id="PR00035">
    <property type="entry name" value="HTHGNTR"/>
</dbReference>
<dbReference type="SUPFAM" id="SSF48008">
    <property type="entry name" value="GntR ligand-binding domain-like"/>
    <property type="match status" value="1"/>
</dbReference>
<dbReference type="PANTHER" id="PTHR43537">
    <property type="entry name" value="TRANSCRIPTIONAL REGULATOR, GNTR FAMILY"/>
    <property type="match status" value="1"/>
</dbReference>
<dbReference type="SMART" id="SM00895">
    <property type="entry name" value="FCD"/>
    <property type="match status" value="1"/>
</dbReference>
<evidence type="ECO:0000313" key="5">
    <source>
        <dbReference type="EMBL" id="BEQ15047.1"/>
    </source>
</evidence>
<dbReference type="GO" id="GO:0003700">
    <property type="term" value="F:DNA-binding transcription factor activity"/>
    <property type="evidence" value="ECO:0007669"/>
    <property type="project" value="InterPro"/>
</dbReference>